<evidence type="ECO:0000313" key="1">
    <source>
        <dbReference type="EMBL" id="KAL0936330.1"/>
    </source>
</evidence>
<dbReference type="Proteomes" id="UP000805649">
    <property type="component" value="Unassembled WGS sequence"/>
</dbReference>
<sequence>MMGSGFHEYMSGQGLTETLAATSLEMNEQIQVRQWRDLPVVNFLSGLDQDLVDSLCEEALPDDRVRFKAYLSEKLLGIGIITAGPGFGKTTAVAAAALAMRLSLGPTACSAPSHVAITNLAERLDRTSISVSQRINNRKASQDSSRARQTFILRVFKLENEYKAFLALLKKPGSGDKAAPKIRGTPVKWTFNLSLAYWLLVLLKSPATTRRLVSDDSLALQAIQRDLDVRQDFRYVRELCANRIDYDEFSSCSQPSKDAVLKVFHRLIDAADMLCTTPSMFCNEARVAKWNAGKARAVAFDEAANMTRGDIIQVWGNDLLPCLFGGDPKQLPPAVMTREEKTAEGHVYNQLSRDATVSGLEFLQASGIPVYRLRKQLRMTKALWDMVGGIIYSDQPIVYGDQCDIHLPQYEIGRRLESYIQSQYPDVRTPAENTFSPLFIHCEGTSVFTNPVTHGKKSDDQVTVALDFASDFVKEKAVDASKVIVLAPYKDNVQLIEQRRKQEKYANLAAMRPASSIDAFQGQEADIVIVVMGTRALNPGPGFTKDPRRLNVLLTRQRCGLVMIGDINVAGSMVKPKNAKGPKLKEGEYWVCIPGKPRVKMTAKELWKVHKYLHDRGRVATIKVNVKTPQKDKTQAGQSGLVAFVERS</sequence>
<accession>A0ACC3YWK9</accession>
<reference evidence="1 2" key="1">
    <citation type="journal article" date="2020" name="Phytopathology">
        <title>Genome Sequence Resources of Colletotrichum truncatum, C. plurivorum, C. musicola, and C. sojae: Four Species Pathogenic to Soybean (Glycine max).</title>
        <authorList>
            <person name="Rogerio F."/>
            <person name="Boufleur T.R."/>
            <person name="Ciampi-Guillardi M."/>
            <person name="Sukno S.A."/>
            <person name="Thon M.R."/>
            <person name="Massola Junior N.S."/>
            <person name="Baroncelli R."/>
        </authorList>
    </citation>
    <scope>NUCLEOTIDE SEQUENCE [LARGE SCALE GENOMIC DNA]</scope>
    <source>
        <strain evidence="1 2">CMES1059</strain>
    </source>
</reference>
<keyword evidence="1" id="KW-0378">Hydrolase</keyword>
<gene>
    <name evidence="1" type="ORF">CTRU02_208545</name>
</gene>
<keyword evidence="2" id="KW-1185">Reference proteome</keyword>
<organism evidence="1 2">
    <name type="scientific">Colletotrichum truncatum</name>
    <name type="common">Anthracnose fungus</name>
    <name type="synonym">Colletotrichum capsici</name>
    <dbReference type="NCBI Taxonomy" id="5467"/>
    <lineage>
        <taxon>Eukaryota</taxon>
        <taxon>Fungi</taxon>
        <taxon>Dikarya</taxon>
        <taxon>Ascomycota</taxon>
        <taxon>Pezizomycotina</taxon>
        <taxon>Sordariomycetes</taxon>
        <taxon>Hypocreomycetidae</taxon>
        <taxon>Glomerellales</taxon>
        <taxon>Glomerellaceae</taxon>
        <taxon>Colletotrichum</taxon>
        <taxon>Colletotrichum truncatum species complex</taxon>
    </lineage>
</organism>
<name>A0ACC3YWK9_COLTU</name>
<keyword evidence="1" id="KW-0067">ATP-binding</keyword>
<dbReference type="EMBL" id="VUJX02000005">
    <property type="protein sequence ID" value="KAL0936330.1"/>
    <property type="molecule type" value="Genomic_DNA"/>
</dbReference>
<evidence type="ECO:0000313" key="2">
    <source>
        <dbReference type="Proteomes" id="UP000805649"/>
    </source>
</evidence>
<comment type="caution">
    <text evidence="1">The sequence shown here is derived from an EMBL/GenBank/DDBJ whole genome shotgun (WGS) entry which is preliminary data.</text>
</comment>
<keyword evidence="1" id="KW-0547">Nucleotide-binding</keyword>
<protein>
    <submittedName>
        <fullName evidence="1">DNA helicase</fullName>
    </submittedName>
</protein>
<proteinExistence type="predicted"/>
<keyword evidence="1" id="KW-0347">Helicase</keyword>